<dbReference type="Proteomes" id="UP000693946">
    <property type="component" value="Linkage Group LG15"/>
</dbReference>
<evidence type="ECO:0000256" key="1">
    <source>
        <dbReference type="SAM" id="Coils"/>
    </source>
</evidence>
<dbReference type="EMBL" id="JAGKHQ010000007">
    <property type="protein sequence ID" value="KAG7512210.1"/>
    <property type="molecule type" value="Genomic_DNA"/>
</dbReference>
<protein>
    <recommendedName>
        <fullName evidence="2">Domain of unknown function with conserved HDNR motif domain-containing protein</fullName>
    </recommendedName>
</protein>
<dbReference type="InterPro" id="IPR029369">
    <property type="entry name" value="HDNR"/>
</dbReference>
<evidence type="ECO:0000259" key="2">
    <source>
        <dbReference type="Pfam" id="PF15115"/>
    </source>
</evidence>
<accession>A0AAV6S5V7</accession>
<keyword evidence="4" id="KW-1185">Reference proteome</keyword>
<dbReference type="PANTHER" id="PTHR35440:SF1">
    <property type="entry name" value="TESTIS-EXPRESSED PROTEIN 36"/>
    <property type="match status" value="1"/>
</dbReference>
<feature type="coiled-coil region" evidence="1">
    <location>
        <begin position="130"/>
        <end position="168"/>
    </location>
</feature>
<sequence length="443" mass="51078">MVDFMDDTHFDKLSQLEELFEIRKQILDEFQCQSVEGAGAAAEKNTRILQLQLRETEHLSEKLSQTVSDLTTVLHLKEAELQYLQSRMSQYRQEAQNHARMSNTLKVTLSEFEFTMECQSKELAALCTEQQGLKETLAQACREKDELLQRWMEEKREEADRLNKYNDAQERWQLKNLRNASHKGLSWEPRTFFRIIPFTYLMKSFHRTTSVHFDFLPGLFLHISKTGGVWCIGGTFSVDSARLLKGFKMAKGKKRYPKDHCGKWFAHPTVKEGEPRKCEGSTSTGLMLSQVISSLPQALEFERYPKWKKEQTSRVYPFSVHDNKYMLKDDISVYIEGGGRRKCLEGRQFVSQICLCHDGPDGSATTAEPSGSRTTYQTHFTTKEAADIPANRRFTHNHKEKSEQAALAQAGETFMWFGRHDSDKFETLELIEATSSFTRSAKS</sequence>
<name>A0AAV6S5V7_SOLSE</name>
<proteinExistence type="predicted"/>
<gene>
    <name evidence="3" type="ORF">JOB18_022962</name>
</gene>
<dbReference type="Pfam" id="PF15115">
    <property type="entry name" value="HDNR"/>
    <property type="match status" value="1"/>
</dbReference>
<reference evidence="3 4" key="1">
    <citation type="journal article" date="2021" name="Sci. Rep.">
        <title>Chromosome anchoring in Senegalese sole (Solea senegalensis) reveals sex-associated markers and genome rearrangements in flatfish.</title>
        <authorList>
            <person name="Guerrero-Cozar I."/>
            <person name="Gomez-Garrido J."/>
            <person name="Berbel C."/>
            <person name="Martinez-Blanch J.F."/>
            <person name="Alioto T."/>
            <person name="Claros M.G."/>
            <person name="Gagnaire P.A."/>
            <person name="Manchado M."/>
        </authorList>
    </citation>
    <scope>NUCLEOTIDE SEQUENCE [LARGE SCALE GENOMIC DNA]</scope>
    <source>
        <strain evidence="3">Sse05_10M</strain>
    </source>
</reference>
<evidence type="ECO:0000313" key="4">
    <source>
        <dbReference type="Proteomes" id="UP000693946"/>
    </source>
</evidence>
<dbReference type="PANTHER" id="PTHR35440">
    <property type="entry name" value="TESTIS-EXPRESSED PROTEIN 36"/>
    <property type="match status" value="1"/>
</dbReference>
<keyword evidence="1" id="KW-0175">Coiled coil</keyword>
<evidence type="ECO:0000313" key="3">
    <source>
        <dbReference type="EMBL" id="KAG7512210.1"/>
    </source>
</evidence>
<dbReference type="AlphaFoldDB" id="A0AAV6S5V7"/>
<organism evidence="3 4">
    <name type="scientific">Solea senegalensis</name>
    <name type="common">Senegalese sole</name>
    <dbReference type="NCBI Taxonomy" id="28829"/>
    <lineage>
        <taxon>Eukaryota</taxon>
        <taxon>Metazoa</taxon>
        <taxon>Chordata</taxon>
        <taxon>Craniata</taxon>
        <taxon>Vertebrata</taxon>
        <taxon>Euteleostomi</taxon>
        <taxon>Actinopterygii</taxon>
        <taxon>Neopterygii</taxon>
        <taxon>Teleostei</taxon>
        <taxon>Neoteleostei</taxon>
        <taxon>Acanthomorphata</taxon>
        <taxon>Carangaria</taxon>
        <taxon>Pleuronectiformes</taxon>
        <taxon>Pleuronectoidei</taxon>
        <taxon>Soleidae</taxon>
        <taxon>Solea</taxon>
    </lineage>
</organism>
<feature type="domain" description="Domain of unknown function with conserved HDNR motif" evidence="2">
    <location>
        <begin position="249"/>
        <end position="416"/>
    </location>
</feature>
<comment type="caution">
    <text evidence="3">The sequence shown here is derived from an EMBL/GenBank/DDBJ whole genome shotgun (WGS) entry which is preliminary data.</text>
</comment>